<dbReference type="EMBL" id="KQ947426">
    <property type="protein sequence ID" value="KUJ11570.1"/>
    <property type="molecule type" value="Genomic_DNA"/>
</dbReference>
<evidence type="ECO:0000313" key="4">
    <source>
        <dbReference type="Proteomes" id="UP000070700"/>
    </source>
</evidence>
<protein>
    <recommendedName>
        <fullName evidence="2">2EXR domain-containing protein</fullName>
    </recommendedName>
</protein>
<dbReference type="Pfam" id="PF20150">
    <property type="entry name" value="2EXR"/>
    <property type="match status" value="1"/>
</dbReference>
<feature type="domain" description="2EXR" evidence="2">
    <location>
        <begin position="30"/>
        <end position="110"/>
    </location>
</feature>
<evidence type="ECO:0000313" key="3">
    <source>
        <dbReference type="EMBL" id="KUJ11570.1"/>
    </source>
</evidence>
<organism evidence="3 4">
    <name type="scientific">Mollisia scopiformis</name>
    <name type="common">Conifer needle endophyte fungus</name>
    <name type="synonym">Phialocephala scopiformis</name>
    <dbReference type="NCBI Taxonomy" id="149040"/>
    <lineage>
        <taxon>Eukaryota</taxon>
        <taxon>Fungi</taxon>
        <taxon>Dikarya</taxon>
        <taxon>Ascomycota</taxon>
        <taxon>Pezizomycotina</taxon>
        <taxon>Leotiomycetes</taxon>
        <taxon>Helotiales</taxon>
        <taxon>Mollisiaceae</taxon>
        <taxon>Mollisia</taxon>
    </lineage>
</organism>
<dbReference type="GeneID" id="28815737"/>
<evidence type="ECO:0000259" key="2">
    <source>
        <dbReference type="Pfam" id="PF20150"/>
    </source>
</evidence>
<dbReference type="PANTHER" id="PTHR35910">
    <property type="entry name" value="2EXR DOMAIN-CONTAINING PROTEIN"/>
    <property type="match status" value="1"/>
</dbReference>
<dbReference type="Proteomes" id="UP000070700">
    <property type="component" value="Unassembled WGS sequence"/>
</dbReference>
<feature type="compositionally biased region" description="Basic residues" evidence="1">
    <location>
        <begin position="329"/>
        <end position="349"/>
    </location>
</feature>
<reference evidence="3 4" key="1">
    <citation type="submission" date="2015-10" db="EMBL/GenBank/DDBJ databases">
        <title>Full genome of DAOMC 229536 Phialocephala scopiformis, a fungal endophyte of spruce producing the potent anti-insectan compound rugulosin.</title>
        <authorList>
            <consortium name="DOE Joint Genome Institute"/>
            <person name="Walker A.K."/>
            <person name="Frasz S.L."/>
            <person name="Seifert K.A."/>
            <person name="Miller J.D."/>
            <person name="Mondo S.J."/>
            <person name="Labutti K."/>
            <person name="Lipzen A."/>
            <person name="Dockter R."/>
            <person name="Kennedy M."/>
            <person name="Grigoriev I.V."/>
            <person name="Spatafora J.W."/>
        </authorList>
    </citation>
    <scope>NUCLEOTIDE SEQUENCE [LARGE SCALE GENOMIC DNA]</scope>
    <source>
        <strain evidence="3 4">CBS 120377</strain>
    </source>
</reference>
<dbReference type="AlphaFoldDB" id="A0A194WUD6"/>
<feature type="compositionally biased region" description="Polar residues" evidence="1">
    <location>
        <begin position="287"/>
        <end position="299"/>
    </location>
</feature>
<feature type="region of interest" description="Disordered" evidence="1">
    <location>
        <begin position="274"/>
        <end position="349"/>
    </location>
</feature>
<gene>
    <name evidence="3" type="ORF">LY89DRAFT_227657</name>
</gene>
<evidence type="ECO:0000256" key="1">
    <source>
        <dbReference type="SAM" id="MobiDB-lite"/>
    </source>
</evidence>
<name>A0A194WUD6_MOLSC</name>
<dbReference type="RefSeq" id="XP_018065925.1">
    <property type="nucleotide sequence ID" value="XM_018206011.1"/>
</dbReference>
<accession>A0A194WUD6</accession>
<dbReference type="InterPro" id="IPR045518">
    <property type="entry name" value="2EXR"/>
</dbReference>
<sequence length="349" mass="40319">MNERPPHETEHQRVSGNGQAGAPIKQEAVFTVFAALPTEIRLQIWNQSLTPRMVKWIRKNERNVFSAPTRSLPLFEVCRESREASILYASYKKLPGSSGYIWFSSLIDYLFFNPGWIGLVDPAHVTPLADPLDSLLPELENVRNIIVHASYTDDRKKPITMFEKFSSLEQILVAGEERSIGTQSKFMLGTVYDIKLYYVAMVKKRKPDVRIPYIAIGCLGWTGNERRQMHHGSGDNRQLLAVFDNQSQMMTHLSSVREEEWRFIQERRSQARLTLHLRRRDDPRGTRQPSSTGQNTYPTTPDLPSYDDTIFPNGHPNSDSEDSPVENKKPKKQSRWHQVKRWSRKLLRA</sequence>
<dbReference type="OrthoDB" id="3473305at2759"/>
<dbReference type="InParanoid" id="A0A194WUD6"/>
<dbReference type="PANTHER" id="PTHR35910:SF6">
    <property type="entry name" value="2EXR DOMAIN-CONTAINING PROTEIN"/>
    <property type="match status" value="1"/>
</dbReference>
<proteinExistence type="predicted"/>
<dbReference type="KEGG" id="psco:LY89DRAFT_227657"/>
<keyword evidence="4" id="KW-1185">Reference proteome</keyword>